<feature type="domain" description="Helicase ATP-binding" evidence="14">
    <location>
        <begin position="154"/>
        <end position="361"/>
    </location>
</feature>
<proteinExistence type="inferred from homology"/>
<dbReference type="InterPro" id="IPR011545">
    <property type="entry name" value="DEAD/DEAH_box_helicase_dom"/>
</dbReference>
<evidence type="ECO:0000256" key="6">
    <source>
        <dbReference type="ARBA" id="ARBA00022806"/>
    </source>
</evidence>
<dbReference type="PROSITE" id="PS51192">
    <property type="entry name" value="HELICASE_ATP_BIND_1"/>
    <property type="match status" value="1"/>
</dbReference>
<dbReference type="InterPro" id="IPR014001">
    <property type="entry name" value="Helicase_ATP-bd"/>
</dbReference>
<dbReference type="GO" id="GO:0003723">
    <property type="term" value="F:RNA binding"/>
    <property type="evidence" value="ECO:0007669"/>
    <property type="project" value="UniProtKB-KW"/>
</dbReference>
<dbReference type="EMBL" id="KQ086004">
    <property type="protein sequence ID" value="KLO11285.1"/>
    <property type="molecule type" value="Genomic_DNA"/>
</dbReference>
<comment type="subcellular location">
    <subcellularLocation>
        <location evidence="1">Nucleus</location>
    </subcellularLocation>
</comment>
<feature type="region of interest" description="Disordered" evidence="13">
    <location>
        <begin position="682"/>
        <end position="712"/>
    </location>
</feature>
<protein>
    <recommendedName>
        <fullName evidence="2">RNA helicase</fullName>
        <ecNumber evidence="2">3.6.4.13</ecNumber>
    </recommendedName>
</protein>
<dbReference type="SUPFAM" id="SSF52540">
    <property type="entry name" value="P-loop containing nucleoside triphosphate hydrolases"/>
    <property type="match status" value="2"/>
</dbReference>
<feature type="compositionally biased region" description="Basic and acidic residues" evidence="13">
    <location>
        <begin position="611"/>
        <end position="620"/>
    </location>
</feature>
<dbReference type="GO" id="GO:0005634">
    <property type="term" value="C:nucleus"/>
    <property type="evidence" value="ECO:0007669"/>
    <property type="project" value="UniProtKB-SubCell"/>
</dbReference>
<keyword evidence="3" id="KW-0690">Ribosome biogenesis</keyword>
<keyword evidence="5 12" id="KW-0378">Hydrolase</keyword>
<evidence type="ECO:0000313" key="17">
    <source>
        <dbReference type="EMBL" id="KLO11285.1"/>
    </source>
</evidence>
<dbReference type="PANTHER" id="PTHR47959:SF1">
    <property type="entry name" value="ATP-DEPENDENT RNA HELICASE DBPA"/>
    <property type="match status" value="1"/>
</dbReference>
<dbReference type="GO" id="GO:0016787">
    <property type="term" value="F:hydrolase activity"/>
    <property type="evidence" value="ECO:0007669"/>
    <property type="project" value="UniProtKB-KW"/>
</dbReference>
<evidence type="ECO:0000256" key="8">
    <source>
        <dbReference type="ARBA" id="ARBA00022884"/>
    </source>
</evidence>
<dbReference type="STRING" id="27342.A0A0H2RHA4"/>
<dbReference type="EC" id="3.6.4.13" evidence="2"/>
<reference evidence="17 18" key="1">
    <citation type="submission" date="2015-04" db="EMBL/GenBank/DDBJ databases">
        <title>Complete genome sequence of Schizopora paradoxa KUC8140, a cosmopolitan wood degrader in East Asia.</title>
        <authorList>
            <consortium name="DOE Joint Genome Institute"/>
            <person name="Min B."/>
            <person name="Park H."/>
            <person name="Jang Y."/>
            <person name="Kim J.-J."/>
            <person name="Kim K.H."/>
            <person name="Pangilinan J."/>
            <person name="Lipzen A."/>
            <person name="Riley R."/>
            <person name="Grigoriev I.V."/>
            <person name="Spatafora J.W."/>
            <person name="Choi I.-G."/>
        </authorList>
    </citation>
    <scope>NUCLEOTIDE SEQUENCE [LARGE SCALE GENOMIC DNA]</scope>
    <source>
        <strain evidence="17 18">KUC8140</strain>
    </source>
</reference>
<dbReference type="GO" id="GO:0042254">
    <property type="term" value="P:ribosome biogenesis"/>
    <property type="evidence" value="ECO:0007669"/>
    <property type="project" value="UniProtKB-KW"/>
</dbReference>
<comment type="similarity">
    <text evidence="12">Belongs to the DEAD box helicase family.</text>
</comment>
<keyword evidence="7 12" id="KW-0067">ATP-binding</keyword>
<feature type="domain" description="Helicase C-terminal" evidence="15">
    <location>
        <begin position="411"/>
        <end position="557"/>
    </location>
</feature>
<feature type="region of interest" description="Disordered" evidence="13">
    <location>
        <begin position="82"/>
        <end position="102"/>
    </location>
</feature>
<dbReference type="OrthoDB" id="4310724at2759"/>
<evidence type="ECO:0000256" key="5">
    <source>
        <dbReference type="ARBA" id="ARBA00022801"/>
    </source>
</evidence>
<dbReference type="InterPro" id="IPR050079">
    <property type="entry name" value="DEAD_box_RNA_helicase"/>
</dbReference>
<keyword evidence="8" id="KW-0694">RNA-binding</keyword>
<keyword evidence="4 12" id="KW-0547">Nucleotide-binding</keyword>
<feature type="compositionally biased region" description="Polar residues" evidence="13">
    <location>
        <begin position="82"/>
        <end position="92"/>
    </location>
</feature>
<dbReference type="InterPro" id="IPR001650">
    <property type="entry name" value="Helicase_C-like"/>
</dbReference>
<dbReference type="SMART" id="SM00490">
    <property type="entry name" value="HELICc"/>
    <property type="match status" value="1"/>
</dbReference>
<dbReference type="Pfam" id="PF00270">
    <property type="entry name" value="DEAD"/>
    <property type="match status" value="1"/>
</dbReference>
<evidence type="ECO:0000256" key="3">
    <source>
        <dbReference type="ARBA" id="ARBA00022517"/>
    </source>
</evidence>
<dbReference type="CDD" id="cd18787">
    <property type="entry name" value="SF2_C_DEAD"/>
    <property type="match status" value="1"/>
</dbReference>
<evidence type="ECO:0000256" key="11">
    <source>
        <dbReference type="PROSITE-ProRule" id="PRU00552"/>
    </source>
</evidence>
<evidence type="ECO:0000256" key="4">
    <source>
        <dbReference type="ARBA" id="ARBA00022741"/>
    </source>
</evidence>
<organism evidence="17 18">
    <name type="scientific">Schizopora paradoxa</name>
    <dbReference type="NCBI Taxonomy" id="27342"/>
    <lineage>
        <taxon>Eukaryota</taxon>
        <taxon>Fungi</taxon>
        <taxon>Dikarya</taxon>
        <taxon>Basidiomycota</taxon>
        <taxon>Agaricomycotina</taxon>
        <taxon>Agaricomycetes</taxon>
        <taxon>Hymenochaetales</taxon>
        <taxon>Schizoporaceae</taxon>
        <taxon>Schizopora</taxon>
    </lineage>
</organism>
<dbReference type="InterPro" id="IPR027417">
    <property type="entry name" value="P-loop_NTPase"/>
</dbReference>
<dbReference type="PANTHER" id="PTHR47959">
    <property type="entry name" value="ATP-DEPENDENT RNA HELICASE RHLE-RELATED"/>
    <property type="match status" value="1"/>
</dbReference>
<dbReference type="Proteomes" id="UP000053477">
    <property type="component" value="Unassembled WGS sequence"/>
</dbReference>
<dbReference type="InterPro" id="IPR014014">
    <property type="entry name" value="RNA_helicase_DEAD_Q_motif"/>
</dbReference>
<dbReference type="GO" id="GO:0003724">
    <property type="term" value="F:RNA helicase activity"/>
    <property type="evidence" value="ECO:0007669"/>
    <property type="project" value="UniProtKB-EC"/>
</dbReference>
<dbReference type="PROSITE" id="PS51194">
    <property type="entry name" value="HELICASE_CTER"/>
    <property type="match status" value="1"/>
</dbReference>
<dbReference type="SMART" id="SM00487">
    <property type="entry name" value="DEXDc"/>
    <property type="match status" value="1"/>
</dbReference>
<dbReference type="InterPro" id="IPR000629">
    <property type="entry name" value="RNA-helicase_DEAD-box_CS"/>
</dbReference>
<feature type="region of interest" description="Disordered" evidence="13">
    <location>
        <begin position="1"/>
        <end position="30"/>
    </location>
</feature>
<evidence type="ECO:0000256" key="1">
    <source>
        <dbReference type="ARBA" id="ARBA00004123"/>
    </source>
</evidence>
<feature type="short sequence motif" description="Q motif" evidence="11">
    <location>
        <begin position="123"/>
        <end position="151"/>
    </location>
</feature>
<feature type="compositionally biased region" description="Acidic residues" evidence="13">
    <location>
        <begin position="599"/>
        <end position="610"/>
    </location>
</feature>
<name>A0A0H2RHA4_9AGAM</name>
<feature type="region of interest" description="Disordered" evidence="13">
    <location>
        <begin position="599"/>
        <end position="621"/>
    </location>
</feature>
<dbReference type="PROSITE" id="PS51195">
    <property type="entry name" value="Q_MOTIF"/>
    <property type="match status" value="1"/>
</dbReference>
<evidence type="ECO:0000256" key="7">
    <source>
        <dbReference type="ARBA" id="ARBA00022840"/>
    </source>
</evidence>
<evidence type="ECO:0000259" key="14">
    <source>
        <dbReference type="PROSITE" id="PS51192"/>
    </source>
</evidence>
<evidence type="ECO:0000256" key="9">
    <source>
        <dbReference type="ARBA" id="ARBA00023242"/>
    </source>
</evidence>
<evidence type="ECO:0000256" key="12">
    <source>
        <dbReference type="RuleBase" id="RU000492"/>
    </source>
</evidence>
<dbReference type="FunCoup" id="A0A0H2RHA4">
    <property type="interactions" value="550"/>
</dbReference>
<evidence type="ECO:0000256" key="10">
    <source>
        <dbReference type="ARBA" id="ARBA00047984"/>
    </source>
</evidence>
<dbReference type="GO" id="GO:0010467">
    <property type="term" value="P:gene expression"/>
    <property type="evidence" value="ECO:0007669"/>
    <property type="project" value="UniProtKB-ARBA"/>
</dbReference>
<dbReference type="AlphaFoldDB" id="A0A0H2RHA4"/>
<feature type="domain" description="DEAD-box RNA helicase Q" evidence="16">
    <location>
        <begin position="123"/>
        <end position="151"/>
    </location>
</feature>
<feature type="compositionally biased region" description="Basic residues" evidence="13">
    <location>
        <begin position="684"/>
        <end position="695"/>
    </location>
</feature>
<gene>
    <name evidence="17" type="ORF">SCHPADRAFT_942195</name>
</gene>
<evidence type="ECO:0000259" key="16">
    <source>
        <dbReference type="PROSITE" id="PS51195"/>
    </source>
</evidence>
<evidence type="ECO:0000259" key="15">
    <source>
        <dbReference type="PROSITE" id="PS51194"/>
    </source>
</evidence>
<dbReference type="PROSITE" id="PS00039">
    <property type="entry name" value="DEAD_ATP_HELICASE"/>
    <property type="match status" value="1"/>
</dbReference>
<dbReference type="InParanoid" id="A0A0H2RHA4"/>
<dbReference type="Pfam" id="PF00271">
    <property type="entry name" value="Helicase_C"/>
    <property type="match status" value="1"/>
</dbReference>
<accession>A0A0H2RHA4</accession>
<keyword evidence="18" id="KW-1185">Reference proteome</keyword>
<keyword evidence="6 12" id="KW-0347">Helicase</keyword>
<keyword evidence="9" id="KW-0539">Nucleus</keyword>
<evidence type="ECO:0000256" key="13">
    <source>
        <dbReference type="SAM" id="MobiDB-lite"/>
    </source>
</evidence>
<dbReference type="Gene3D" id="3.40.50.300">
    <property type="entry name" value="P-loop containing nucleotide triphosphate hydrolases"/>
    <property type="match status" value="2"/>
</dbReference>
<evidence type="ECO:0000313" key="18">
    <source>
        <dbReference type="Proteomes" id="UP000053477"/>
    </source>
</evidence>
<comment type="catalytic activity">
    <reaction evidence="10">
        <text>ATP + H2O = ADP + phosphate + H(+)</text>
        <dbReference type="Rhea" id="RHEA:13065"/>
        <dbReference type="ChEBI" id="CHEBI:15377"/>
        <dbReference type="ChEBI" id="CHEBI:15378"/>
        <dbReference type="ChEBI" id="CHEBI:30616"/>
        <dbReference type="ChEBI" id="CHEBI:43474"/>
        <dbReference type="ChEBI" id="CHEBI:456216"/>
        <dbReference type="EC" id="3.6.4.13"/>
    </reaction>
</comment>
<dbReference type="GO" id="GO:0005524">
    <property type="term" value="F:ATP binding"/>
    <property type="evidence" value="ECO:0007669"/>
    <property type="project" value="UniProtKB-KW"/>
</dbReference>
<sequence>MAAQSSKAKRKSASTSQSSSRKKQKRVVDSISELPWKSVSRPANSGFEGDEGILELEEVDDVEIVYEETENGRVMKFKVSESTLDDAQNNETSGEDEDSPLEETIKDDILEVEEDFDASVELPEWAAFNLHPLITRSLHKQKFMKPTPIQSSALPAALKGKDVVGIAETGSGKTLAYGIPILQYLLSQPPPSKLSTRSLKALILAPTRELALQVATHLRACIEEGDKGKSSGPPRVSVAAVIGGMSAQKQRRVLERGADVIVATPGRLWDLLQEDDNLASQVKNIKFLVLDEADRMIEIGHFAELDNIVRLTLRPEEDATVEGDVPPQESPDALQTFVFSATLSRDLQQNLKKRKRAIRKKSGSPSTTLDELLLKLDFRDPDPEIIDFSPKGGVVSTLKESRIDCVTKDKDVYLYYFLLRYTGRSLVFLSAIDGIRRLLPLLELLQVKAFPLHSQLQQRQRLKNLDRFKSTPNSVLLATDIAARGLDIPSVDHVIHYQIPRTADTYIHRNGRTARASRDGFSLLMCAPEEKRVLKALMSSLHREGENEIPEMPIELDLLDKLKNRIQLAKKIDVAQHKVKKEKHEKNWLRETAEAMEIDLDSDLASEEEESTNKRKEKDSQQTIALKAELKKLLAQPLVASGAYKKYLTSGSRAIVDDLLNSQHGEGLLGFTRSDAKTDLLNGKKTKAKAKKPAKVKSTTANEDGEWTGFDS</sequence>
<evidence type="ECO:0000256" key="2">
    <source>
        <dbReference type="ARBA" id="ARBA00012552"/>
    </source>
</evidence>
<dbReference type="GO" id="GO:0005829">
    <property type="term" value="C:cytosol"/>
    <property type="evidence" value="ECO:0007669"/>
    <property type="project" value="TreeGrafter"/>
</dbReference>